<keyword evidence="3" id="KW-1185">Reference proteome</keyword>
<evidence type="ECO:0000313" key="2">
    <source>
        <dbReference type="EMBL" id="KAJ4439725.1"/>
    </source>
</evidence>
<proteinExistence type="predicted"/>
<protein>
    <submittedName>
        <fullName evidence="2">Uncharacterized protein</fullName>
    </submittedName>
</protein>
<organism evidence="2 3">
    <name type="scientific">Periplaneta americana</name>
    <name type="common">American cockroach</name>
    <name type="synonym">Blatta americana</name>
    <dbReference type="NCBI Taxonomy" id="6978"/>
    <lineage>
        <taxon>Eukaryota</taxon>
        <taxon>Metazoa</taxon>
        <taxon>Ecdysozoa</taxon>
        <taxon>Arthropoda</taxon>
        <taxon>Hexapoda</taxon>
        <taxon>Insecta</taxon>
        <taxon>Pterygota</taxon>
        <taxon>Neoptera</taxon>
        <taxon>Polyneoptera</taxon>
        <taxon>Dictyoptera</taxon>
        <taxon>Blattodea</taxon>
        <taxon>Blattoidea</taxon>
        <taxon>Blattidae</taxon>
        <taxon>Blattinae</taxon>
        <taxon>Periplaneta</taxon>
    </lineage>
</organism>
<feature type="compositionally biased region" description="Basic and acidic residues" evidence="1">
    <location>
        <begin position="230"/>
        <end position="239"/>
    </location>
</feature>
<gene>
    <name evidence="2" type="ORF">ANN_07853</name>
</gene>
<feature type="region of interest" description="Disordered" evidence="1">
    <location>
        <begin position="207"/>
        <end position="249"/>
    </location>
</feature>
<dbReference type="Proteomes" id="UP001148838">
    <property type="component" value="Unassembled WGS sequence"/>
</dbReference>
<comment type="caution">
    <text evidence="2">The sequence shown here is derived from an EMBL/GenBank/DDBJ whole genome shotgun (WGS) entry which is preliminary data.</text>
</comment>
<name>A0ABQ8T206_PERAM</name>
<reference evidence="2 3" key="1">
    <citation type="journal article" date="2022" name="Allergy">
        <title>Genome assembly and annotation of Periplaneta americana reveal a comprehensive cockroach allergen profile.</title>
        <authorList>
            <person name="Wang L."/>
            <person name="Xiong Q."/>
            <person name="Saelim N."/>
            <person name="Wang L."/>
            <person name="Nong W."/>
            <person name="Wan A.T."/>
            <person name="Shi M."/>
            <person name="Liu X."/>
            <person name="Cao Q."/>
            <person name="Hui J.H.L."/>
            <person name="Sookrung N."/>
            <person name="Leung T.F."/>
            <person name="Tungtrongchitr A."/>
            <person name="Tsui S.K.W."/>
        </authorList>
    </citation>
    <scope>NUCLEOTIDE SEQUENCE [LARGE SCALE GENOMIC DNA]</scope>
    <source>
        <strain evidence="2">PWHHKU_190912</strain>
    </source>
</reference>
<feature type="compositionally biased region" description="Basic residues" evidence="1">
    <location>
        <begin position="240"/>
        <end position="249"/>
    </location>
</feature>
<dbReference type="EMBL" id="JAJSOF020000017">
    <property type="protein sequence ID" value="KAJ4439725.1"/>
    <property type="molecule type" value="Genomic_DNA"/>
</dbReference>
<feature type="compositionally biased region" description="Basic and acidic residues" evidence="1">
    <location>
        <begin position="207"/>
        <end position="219"/>
    </location>
</feature>
<evidence type="ECO:0000313" key="3">
    <source>
        <dbReference type="Proteomes" id="UP001148838"/>
    </source>
</evidence>
<evidence type="ECO:0000256" key="1">
    <source>
        <dbReference type="SAM" id="MobiDB-lite"/>
    </source>
</evidence>
<sequence>MPRERGHYSEKYSKDDLRAAVGSVLKVRWSTYKASKKYNLPFNNLKRFQYASSGPDDVVIPKKGRPVALTVEEDQKLVTYRCSLPMHTIHSSIPGLGKTRNLSSVYGTGYRAVASWSEASCLGVALRNARWFESSWGKKFSHDISASVWDRCPPSIVMHLGSYDRFYQSSRYLGSGSSWLRSAEAERLINICTTHWQMFKERKQIKQEKNKEIDERGQQEEFDYNSMTVNEEKKDTKDNIKKKKDSTVV</sequence>
<accession>A0ABQ8T206</accession>